<dbReference type="SUPFAM" id="SSF81383">
    <property type="entry name" value="F-box domain"/>
    <property type="match status" value="1"/>
</dbReference>
<dbReference type="SUPFAM" id="SSF56024">
    <property type="entry name" value="Phospholipase D/nuclease"/>
    <property type="match status" value="1"/>
</dbReference>
<comment type="function">
    <text evidence="7">Functions in the biosynthesis of the anionic phospholipids phosphatidylglycerol and cardiolipin.</text>
</comment>
<comment type="caution">
    <text evidence="8">The sequence shown here is derived from an EMBL/GenBank/DDBJ whole genome shotgun (WGS) entry which is preliminary data.</text>
</comment>
<organism evidence="8 9">
    <name type="scientific">Aureococcus anophagefferens</name>
    <name type="common">Harmful bloom alga</name>
    <dbReference type="NCBI Taxonomy" id="44056"/>
    <lineage>
        <taxon>Eukaryota</taxon>
        <taxon>Sar</taxon>
        <taxon>Stramenopiles</taxon>
        <taxon>Ochrophyta</taxon>
        <taxon>Pelagophyceae</taxon>
        <taxon>Pelagomonadales</taxon>
        <taxon>Pelagomonadaceae</taxon>
        <taxon>Aureococcus</taxon>
    </lineage>
</organism>
<keyword evidence="5 7" id="KW-0594">Phospholipid biosynthesis</keyword>
<proteinExistence type="inferred from homology"/>
<protein>
    <recommendedName>
        <fullName evidence="7">CDP-diacylglycerol--glycerol-3-phosphate 3-phosphatidyltransferase</fullName>
        <ecNumber evidence="7">2.7.8.5</ecNumber>
    </recommendedName>
</protein>
<keyword evidence="6 7" id="KW-1208">Phospholipid metabolism</keyword>
<dbReference type="Proteomes" id="UP001363151">
    <property type="component" value="Unassembled WGS sequence"/>
</dbReference>
<sequence length="307" mass="33205">MDALHAWLDEGRRLLDAQRDDVPESVLTAIGAAIDRSREAMAAQQDGRPKRRISRAATQTGATLASAFLDPKSLSALAACSRAMKKIARAEALWNAHTAREYPEAATLRTLGGVDALVGQREYARMRRLSNPHLDLFLQPPLGIDGYVALVVMKYGDDIIIPGRLFEITLGADLRVDSFLIDVGAFSPQADGSFLLDGHNVILDDGFKSNEVSVSVSWRQGLRSFEITPNSVEVLATPRDFYESLLTACRGARSRISLSALYWGTGALEQDLAAAVEGAMAARDAKVTVVLDAARARRADGAGRTRP</sequence>
<dbReference type="PANTHER" id="PTHR12586">
    <property type="entry name" value="CDP-DIACYLGLYCEROL--SERINE O-PHOSPHATIDYLTRANSFERASE"/>
    <property type="match status" value="1"/>
</dbReference>
<comment type="pathway">
    <text evidence="7">Phospholipid metabolism; phosphatidylglycerol biosynthesis; phosphatidylglycerol from CDP-diacylglycerol: step 1/2.</text>
</comment>
<keyword evidence="3" id="KW-0677">Repeat</keyword>
<name>A0ABR1GAE9_AURAN</name>
<keyword evidence="7" id="KW-0496">Mitochondrion</keyword>
<comment type="subcellular location">
    <subcellularLocation>
        <location evidence="7">Mitochondrion</location>
    </subcellularLocation>
</comment>
<keyword evidence="7" id="KW-0547">Nucleotide-binding</keyword>
<accession>A0ABR1GAE9</accession>
<evidence type="ECO:0000256" key="6">
    <source>
        <dbReference type="ARBA" id="ARBA00023264"/>
    </source>
</evidence>
<keyword evidence="2 7" id="KW-0808">Transferase</keyword>
<keyword evidence="7" id="KW-0067">ATP-binding</keyword>
<keyword evidence="4 7" id="KW-0443">Lipid metabolism</keyword>
<evidence type="ECO:0000256" key="5">
    <source>
        <dbReference type="ARBA" id="ARBA00023209"/>
    </source>
</evidence>
<dbReference type="Gene3D" id="3.30.870.10">
    <property type="entry name" value="Endonuclease Chain A"/>
    <property type="match status" value="1"/>
</dbReference>
<keyword evidence="9" id="KW-1185">Reference proteome</keyword>
<evidence type="ECO:0000313" key="8">
    <source>
        <dbReference type="EMBL" id="KAK7250113.1"/>
    </source>
</evidence>
<evidence type="ECO:0000256" key="3">
    <source>
        <dbReference type="ARBA" id="ARBA00022737"/>
    </source>
</evidence>
<evidence type="ECO:0000256" key="7">
    <source>
        <dbReference type="RuleBase" id="RU365024"/>
    </source>
</evidence>
<comment type="similarity">
    <text evidence="7">Belongs to the CDP-alcohol phosphatidyltransferase class-II family.</text>
</comment>
<evidence type="ECO:0000256" key="4">
    <source>
        <dbReference type="ARBA" id="ARBA00023098"/>
    </source>
</evidence>
<evidence type="ECO:0000256" key="2">
    <source>
        <dbReference type="ARBA" id="ARBA00022679"/>
    </source>
</evidence>
<comment type="catalytic activity">
    <reaction evidence="7">
        <text>a CDP-1,2-diacyl-sn-glycerol + sn-glycerol 3-phosphate = a 1,2-diacyl-sn-glycero-3-phospho-(1'-sn-glycero-3'-phosphate) + CMP + H(+)</text>
        <dbReference type="Rhea" id="RHEA:12593"/>
        <dbReference type="ChEBI" id="CHEBI:15378"/>
        <dbReference type="ChEBI" id="CHEBI:57597"/>
        <dbReference type="ChEBI" id="CHEBI:58332"/>
        <dbReference type="ChEBI" id="CHEBI:60110"/>
        <dbReference type="ChEBI" id="CHEBI:60377"/>
        <dbReference type="EC" id="2.7.8.5"/>
    </reaction>
</comment>
<evidence type="ECO:0000256" key="1">
    <source>
        <dbReference type="ARBA" id="ARBA00022516"/>
    </source>
</evidence>
<dbReference type="PANTHER" id="PTHR12586:SF1">
    <property type="entry name" value="CDP-DIACYLGLYCEROL--GLYCEROL-3-PHOSPHATE 3-PHOSPHATIDYLTRANSFERASE, MITOCHONDRIAL"/>
    <property type="match status" value="1"/>
</dbReference>
<evidence type="ECO:0000313" key="9">
    <source>
        <dbReference type="Proteomes" id="UP001363151"/>
    </source>
</evidence>
<dbReference type="InterPro" id="IPR016270">
    <property type="entry name" value="PGS1"/>
</dbReference>
<dbReference type="EMBL" id="JBBJCI010000038">
    <property type="protein sequence ID" value="KAK7250113.1"/>
    <property type="molecule type" value="Genomic_DNA"/>
</dbReference>
<reference evidence="8 9" key="1">
    <citation type="submission" date="2024-03" db="EMBL/GenBank/DDBJ databases">
        <title>Aureococcus anophagefferens CCMP1851 and Kratosvirus quantuckense: Draft genome of a second virus-susceptible host strain in the model system.</title>
        <authorList>
            <person name="Chase E."/>
            <person name="Truchon A.R."/>
            <person name="Schepens W."/>
            <person name="Wilhelm S.W."/>
        </authorList>
    </citation>
    <scope>NUCLEOTIDE SEQUENCE [LARGE SCALE GENOMIC DNA]</scope>
    <source>
        <strain evidence="8 9">CCMP1851</strain>
    </source>
</reference>
<keyword evidence="1 7" id="KW-0444">Lipid biosynthesis</keyword>
<dbReference type="InterPro" id="IPR036047">
    <property type="entry name" value="F-box-like_dom_sf"/>
</dbReference>
<gene>
    <name evidence="8" type="ORF">SO694_00006325</name>
</gene>
<dbReference type="EC" id="2.7.8.5" evidence="7"/>